<dbReference type="EMBL" id="CAIIXF020000005">
    <property type="protein sequence ID" value="CAH1785197.1"/>
    <property type="molecule type" value="Genomic_DNA"/>
</dbReference>
<evidence type="ECO:0000313" key="1">
    <source>
        <dbReference type="EMBL" id="CAH1785197.1"/>
    </source>
</evidence>
<proteinExistence type="predicted"/>
<gene>
    <name evidence="1" type="ORF">OFUS_LOCUS11295</name>
</gene>
<evidence type="ECO:0000313" key="2">
    <source>
        <dbReference type="Proteomes" id="UP000749559"/>
    </source>
</evidence>
<accession>A0A8J1T440</accession>
<reference evidence="1" key="1">
    <citation type="submission" date="2022-03" db="EMBL/GenBank/DDBJ databases">
        <authorList>
            <person name="Martin C."/>
        </authorList>
    </citation>
    <scope>NUCLEOTIDE SEQUENCE</scope>
</reference>
<sequence length="271" mass="29888">MALSNILLFVCLVGGAFGQAWDGLHVRFGLLDSFLEQPRTVQDAEAEGYVLQTRCAESNGFYGNRYIKNNDSAVLLLFDGNGYISGIQAGVPKGLENGYPSTNIQDYFNGRGPEYVVTAYFNNPTPPCGEGRSEEQFETEGTGTGLYIQNGPSPTDVLEAPFQENDIAGTGWTEGLCFSGMGKHYWPGISQDMDCDDFKPVFLLYNNTGRLNGFGWAFNADLSSEIFEHPPPESFGLFMATVPQCLLDMPHRLSTLHIYLTAHPRFDNICD</sequence>
<comment type="caution">
    <text evidence="1">The sequence shown here is derived from an EMBL/GenBank/DDBJ whole genome shotgun (WGS) entry which is preliminary data.</text>
</comment>
<dbReference type="Proteomes" id="UP000749559">
    <property type="component" value="Unassembled WGS sequence"/>
</dbReference>
<dbReference type="AlphaFoldDB" id="A0A8J1T440"/>
<protein>
    <submittedName>
        <fullName evidence="1">Uncharacterized protein</fullName>
    </submittedName>
</protein>
<dbReference type="OrthoDB" id="6042561at2759"/>
<organism evidence="1 2">
    <name type="scientific">Owenia fusiformis</name>
    <name type="common">Polychaete worm</name>
    <dbReference type="NCBI Taxonomy" id="6347"/>
    <lineage>
        <taxon>Eukaryota</taxon>
        <taxon>Metazoa</taxon>
        <taxon>Spiralia</taxon>
        <taxon>Lophotrochozoa</taxon>
        <taxon>Annelida</taxon>
        <taxon>Polychaeta</taxon>
        <taxon>Sedentaria</taxon>
        <taxon>Canalipalpata</taxon>
        <taxon>Sabellida</taxon>
        <taxon>Oweniida</taxon>
        <taxon>Oweniidae</taxon>
        <taxon>Owenia</taxon>
    </lineage>
</organism>
<name>A0A8J1T440_OWEFU</name>
<keyword evidence="2" id="KW-1185">Reference proteome</keyword>